<proteinExistence type="predicted"/>
<dbReference type="Gene3D" id="3.30.40.10">
    <property type="entry name" value="Zinc/RING finger domain, C3HC4 (zinc finger)"/>
    <property type="match status" value="1"/>
</dbReference>
<evidence type="ECO:0000256" key="5">
    <source>
        <dbReference type="ARBA" id="ARBA00023242"/>
    </source>
</evidence>
<keyword evidence="3 6" id="KW-0863">Zinc-finger</keyword>
<dbReference type="SUPFAM" id="SSF57903">
    <property type="entry name" value="FYVE/PHD zinc finger"/>
    <property type="match status" value="1"/>
</dbReference>
<evidence type="ECO:0000259" key="7">
    <source>
        <dbReference type="PROSITE" id="PS50016"/>
    </source>
</evidence>
<dbReference type="AlphaFoldDB" id="J8Q193"/>
<dbReference type="FunFam" id="3.30.40.10:FF:000759">
    <property type="entry name" value="COMPASS component SPP1"/>
    <property type="match status" value="1"/>
</dbReference>
<evidence type="ECO:0000313" key="8">
    <source>
        <dbReference type="EMBL" id="EJS41414.1"/>
    </source>
</evidence>
<keyword evidence="4" id="KW-0862">Zinc</keyword>
<keyword evidence="2" id="KW-0479">Metal-binding</keyword>
<evidence type="ECO:0000256" key="1">
    <source>
        <dbReference type="ARBA" id="ARBA00004123"/>
    </source>
</evidence>
<dbReference type="GO" id="GO:0048188">
    <property type="term" value="C:Set1C/COMPASS complex"/>
    <property type="evidence" value="ECO:0007669"/>
    <property type="project" value="InterPro"/>
</dbReference>
<dbReference type="EMBL" id="ALIE01000193">
    <property type="protein sequence ID" value="EJS41414.1"/>
    <property type="molecule type" value="Genomic_DNA"/>
</dbReference>
<feature type="domain" description="PHD-type" evidence="7">
    <location>
        <begin position="22"/>
        <end position="72"/>
    </location>
</feature>
<dbReference type="PROSITE" id="PS50016">
    <property type="entry name" value="ZF_PHD_2"/>
    <property type="match status" value="1"/>
</dbReference>
<dbReference type="Pfam" id="PF00628">
    <property type="entry name" value="PHD"/>
    <property type="match status" value="1"/>
</dbReference>
<organism evidence="8 9">
    <name type="scientific">Saccharomyces arboricola (strain H-6 / AS 2.3317 / CBS 10644)</name>
    <name type="common">Yeast</name>
    <dbReference type="NCBI Taxonomy" id="1160507"/>
    <lineage>
        <taxon>Eukaryota</taxon>
        <taxon>Fungi</taxon>
        <taxon>Dikarya</taxon>
        <taxon>Ascomycota</taxon>
        <taxon>Saccharomycotina</taxon>
        <taxon>Saccharomycetes</taxon>
        <taxon>Saccharomycetales</taxon>
        <taxon>Saccharomycetaceae</taxon>
        <taxon>Saccharomyces</taxon>
    </lineage>
</organism>
<dbReference type="InterPro" id="IPR019787">
    <property type="entry name" value="Znf_PHD-finger"/>
</dbReference>
<evidence type="ECO:0000256" key="6">
    <source>
        <dbReference type="PROSITE-ProRule" id="PRU00146"/>
    </source>
</evidence>
<evidence type="ECO:0000256" key="2">
    <source>
        <dbReference type="ARBA" id="ARBA00022723"/>
    </source>
</evidence>
<dbReference type="SMART" id="SM00249">
    <property type="entry name" value="PHD"/>
    <property type="match status" value="1"/>
</dbReference>
<evidence type="ECO:0000256" key="4">
    <source>
        <dbReference type="ARBA" id="ARBA00022833"/>
    </source>
</evidence>
<dbReference type="GO" id="GO:0008270">
    <property type="term" value="F:zinc ion binding"/>
    <property type="evidence" value="ECO:0007669"/>
    <property type="project" value="UniProtKB-KW"/>
</dbReference>
<evidence type="ECO:0000313" key="9">
    <source>
        <dbReference type="Proteomes" id="UP000006968"/>
    </source>
</evidence>
<dbReference type="InterPro" id="IPR037869">
    <property type="entry name" value="Spp1/CFP1"/>
</dbReference>
<keyword evidence="5" id="KW-0539">Nucleus</keyword>
<keyword evidence="9" id="KW-1185">Reference proteome</keyword>
<dbReference type="PROSITE" id="PS01359">
    <property type="entry name" value="ZF_PHD_1"/>
    <property type="match status" value="1"/>
</dbReference>
<name>J8Q193_SACAR</name>
<accession>J8Q193</accession>
<protein>
    <submittedName>
        <fullName evidence="8">Spp1p</fullName>
    </submittedName>
</protein>
<dbReference type="GO" id="GO:0045893">
    <property type="term" value="P:positive regulation of DNA-templated transcription"/>
    <property type="evidence" value="ECO:0007669"/>
    <property type="project" value="TreeGrafter"/>
</dbReference>
<dbReference type="InterPro" id="IPR013083">
    <property type="entry name" value="Znf_RING/FYVE/PHD"/>
</dbReference>
<evidence type="ECO:0000256" key="3">
    <source>
        <dbReference type="ARBA" id="ARBA00022771"/>
    </source>
</evidence>
<dbReference type="InterPro" id="IPR019786">
    <property type="entry name" value="Zinc_finger_PHD-type_CS"/>
</dbReference>
<comment type="subcellular location">
    <subcellularLocation>
        <location evidence="1">Nucleus</location>
    </subcellularLocation>
</comment>
<dbReference type="PANTHER" id="PTHR46174">
    <property type="entry name" value="CXXC-TYPE ZINC FINGER PROTEIN 1"/>
    <property type="match status" value="1"/>
</dbReference>
<gene>
    <name evidence="8" type="ORF">SU7_3527</name>
</gene>
<dbReference type="CDD" id="cd16039">
    <property type="entry name" value="PHD_SPP1"/>
    <property type="match status" value="1"/>
</dbReference>
<dbReference type="HOGENOM" id="CLU_045707_0_0_1"/>
<dbReference type="InterPro" id="IPR001965">
    <property type="entry name" value="Znf_PHD"/>
</dbReference>
<dbReference type="InterPro" id="IPR011011">
    <property type="entry name" value="Znf_FYVE_PHD"/>
</dbReference>
<dbReference type="Proteomes" id="UP000006968">
    <property type="component" value="Chromosome XVI"/>
</dbReference>
<reference evidence="8 9" key="1">
    <citation type="journal article" date="2013" name="BMC Genomics">
        <title>High quality de novo sequencing and assembly of the Saccharomyces arboricolus genome.</title>
        <authorList>
            <person name="Liti G."/>
            <person name="Nguyen Ba A.N."/>
            <person name="Blythe M."/>
            <person name="Mueller C.A."/>
            <person name="Bergstroem A."/>
            <person name="Cubillos F.A."/>
            <person name="Dafhnis-Calas F."/>
            <person name="Khoshraftar S."/>
            <person name="Malla S."/>
            <person name="Mehta N."/>
            <person name="Siow C.C."/>
            <person name="Warringer J."/>
            <person name="Moses A.M."/>
            <person name="Louis E.J."/>
            <person name="Nieduszynski C.A."/>
        </authorList>
    </citation>
    <scope>NUCLEOTIDE SEQUENCE [LARGE SCALE GENOMIC DNA]</scope>
    <source>
        <strain evidence="9">H-6 / AS 2.3317 / CBS 10644</strain>
    </source>
</reference>
<dbReference type="PANTHER" id="PTHR46174:SF1">
    <property type="entry name" value="CXXC-TYPE ZINC FINGER PROTEIN 1"/>
    <property type="match status" value="1"/>
</dbReference>
<comment type="caution">
    <text evidence="8">The sequence shown here is derived from an EMBL/GenBank/DDBJ whole genome shotgun (WGS) entry which is preliminary data.</text>
</comment>
<sequence>MSLPQWCPPHSNLKRDPTTGEDVYCICKKPDYGELMVGCDGCDDWFHFACLHIPGQFKDLVFSFFCPYCQAGVTGKNKDAIINGEMNLPKTLWKRKCRISDCYKPCLQDSKYCSEEHGREFVNDIWSRLKTDEDKAIVKKMVEQTEHLDKFKKFGQLDFINKDIVIKNEQEREIFDQIFIRDATLKALENDLQEILEKTLPSFKKELENLEVYLGWLDDVYAEIRKLDDGIVTNVEGEKADNKGTKKKKKNSSRNRPRKNICGYCSTYERLPCAVDEFVREIGKDEETTTLHGVCTKWKCNRHQGWVSTNQERYLQQIDSLESMQERLQHLIQARKKQLNIQFYEQLLRKGL</sequence>
<dbReference type="OrthoDB" id="436852at2759"/>